<dbReference type="GO" id="GO:0005886">
    <property type="term" value="C:plasma membrane"/>
    <property type="evidence" value="ECO:0007669"/>
    <property type="project" value="TreeGrafter"/>
</dbReference>
<evidence type="ECO:0000256" key="7">
    <source>
        <dbReference type="PIRSR" id="PIRSR600175-2"/>
    </source>
</evidence>
<feature type="transmembrane region" description="Helical" evidence="9">
    <location>
        <begin position="622"/>
        <end position="641"/>
    </location>
</feature>
<keyword evidence="6" id="KW-0479">Metal-binding</keyword>
<dbReference type="KEGG" id="pbi:103063862"/>
<dbReference type="GeneID" id="103063862"/>
<feature type="binding site" evidence="6">
    <location>
        <position position="200"/>
    </location>
    <ligand>
        <name>Na(+)</name>
        <dbReference type="ChEBI" id="CHEBI:29101"/>
        <label>1</label>
    </ligand>
</feature>
<keyword evidence="5 9" id="KW-0472">Membrane</keyword>
<dbReference type="OMA" id="PVAMWKV"/>
<feature type="binding site" evidence="6">
    <location>
        <position position="562"/>
    </location>
    <ligand>
        <name>Na(+)</name>
        <dbReference type="ChEBI" id="CHEBI:29101"/>
        <label>1</label>
    </ligand>
</feature>
<protein>
    <recommendedName>
        <fullName evidence="8">Transporter</fullName>
    </recommendedName>
</protein>
<feature type="transmembrane region" description="Helical" evidence="9">
    <location>
        <begin position="662"/>
        <end position="685"/>
    </location>
</feature>
<evidence type="ECO:0000256" key="5">
    <source>
        <dbReference type="ARBA" id="ARBA00023136"/>
    </source>
</evidence>
<feature type="binding site" evidence="6">
    <location>
        <position position="193"/>
    </location>
    <ligand>
        <name>Na(+)</name>
        <dbReference type="ChEBI" id="CHEBI:29101"/>
        <label>1</label>
    </ligand>
</feature>
<feature type="binding site" evidence="6">
    <location>
        <position position="195"/>
    </location>
    <ligand>
        <name>Na(+)</name>
        <dbReference type="ChEBI" id="CHEBI:29101"/>
        <label>1</label>
    </ligand>
</feature>
<name>A0A9F2KU36_PYTBI</name>
<dbReference type="GO" id="GO:0089718">
    <property type="term" value="P:amino acid import across plasma membrane"/>
    <property type="evidence" value="ECO:0007669"/>
    <property type="project" value="TreeGrafter"/>
</dbReference>
<dbReference type="PROSITE" id="PS00754">
    <property type="entry name" value="NA_NEUROTRAN_SYMP_2"/>
    <property type="match status" value="1"/>
</dbReference>
<keyword evidence="4 9" id="KW-1133">Transmembrane helix</keyword>
<keyword evidence="3 8" id="KW-0812">Transmembrane</keyword>
<dbReference type="GO" id="GO:0015374">
    <property type="term" value="F:neutral, basic amino acid:sodium:chloride symporter activity"/>
    <property type="evidence" value="ECO:0007669"/>
    <property type="project" value="TreeGrafter"/>
</dbReference>
<dbReference type="GO" id="GO:0022858">
    <property type="term" value="F:alanine transmembrane transporter activity"/>
    <property type="evidence" value="ECO:0007669"/>
    <property type="project" value="TreeGrafter"/>
</dbReference>
<feature type="binding site" evidence="6">
    <location>
        <position position="461"/>
    </location>
    <ligand>
        <name>Na(+)</name>
        <dbReference type="ChEBI" id="CHEBI:29101"/>
        <label>1</label>
    </ligand>
</feature>
<keyword evidence="10" id="KW-1185">Reference proteome</keyword>
<dbReference type="RefSeq" id="XP_007422461.1">
    <property type="nucleotide sequence ID" value="XM_007422399.2"/>
</dbReference>
<dbReference type="InterPro" id="IPR000175">
    <property type="entry name" value="Na/ntran_symport"/>
</dbReference>
<feature type="transmembrane region" description="Helical" evidence="9">
    <location>
        <begin position="487"/>
        <end position="508"/>
    </location>
</feature>
<feature type="transmembrane region" description="Helical" evidence="9">
    <location>
        <begin position="587"/>
        <end position="610"/>
    </location>
</feature>
<evidence type="ECO:0000256" key="3">
    <source>
        <dbReference type="ARBA" id="ARBA00022692"/>
    </source>
</evidence>
<keyword evidence="8" id="KW-0769">Symport</keyword>
<evidence type="ECO:0000256" key="6">
    <source>
        <dbReference type="PIRSR" id="PIRSR600175-1"/>
    </source>
</evidence>
<feature type="transmembrane region" description="Helical" evidence="9">
    <location>
        <begin position="187"/>
        <end position="204"/>
    </location>
</feature>
<comment type="similarity">
    <text evidence="8">Belongs to the sodium:neurotransmitter symporter (SNF) (TC 2.A.22) family.</text>
</comment>
<feature type="disulfide bond" evidence="7">
    <location>
        <begin position="298"/>
        <end position="307"/>
    </location>
</feature>
<dbReference type="PROSITE" id="PS00610">
    <property type="entry name" value="NA_NEUROTRAN_SYMP_1"/>
    <property type="match status" value="1"/>
</dbReference>
<evidence type="ECO:0000256" key="9">
    <source>
        <dbReference type="SAM" id="Phobius"/>
    </source>
</evidence>
<organism evidence="10 11">
    <name type="scientific">Python bivittatus</name>
    <name type="common">Burmese python</name>
    <name type="synonym">Python molurus bivittatus</name>
    <dbReference type="NCBI Taxonomy" id="176946"/>
    <lineage>
        <taxon>Eukaryota</taxon>
        <taxon>Metazoa</taxon>
        <taxon>Chordata</taxon>
        <taxon>Craniata</taxon>
        <taxon>Vertebrata</taxon>
        <taxon>Euteleostomi</taxon>
        <taxon>Lepidosauria</taxon>
        <taxon>Squamata</taxon>
        <taxon>Bifurcata</taxon>
        <taxon>Unidentata</taxon>
        <taxon>Episquamata</taxon>
        <taxon>Toxicofera</taxon>
        <taxon>Serpentes</taxon>
        <taxon>Henophidia</taxon>
        <taxon>Pythonidae</taxon>
        <taxon>Python</taxon>
    </lineage>
</organism>
<dbReference type="GO" id="GO:1901235">
    <property type="term" value="F:(R)-carnitine transmembrane transporter activity"/>
    <property type="evidence" value="ECO:0007669"/>
    <property type="project" value="TreeGrafter"/>
</dbReference>
<dbReference type="CTD" id="11254"/>
<evidence type="ECO:0000256" key="4">
    <source>
        <dbReference type="ARBA" id="ARBA00022989"/>
    </source>
</evidence>
<accession>A0A9F2KU36</accession>
<dbReference type="AlphaFoldDB" id="A0A9F2KU36"/>
<dbReference type="Pfam" id="PF00209">
    <property type="entry name" value="SNF"/>
    <property type="match status" value="1"/>
</dbReference>
<feature type="transmembrane region" description="Helical" evidence="9">
    <location>
        <begin position="697"/>
        <end position="722"/>
    </location>
</feature>
<dbReference type="PANTHER" id="PTHR11616">
    <property type="entry name" value="SODIUM/CHLORIDE DEPENDENT TRANSPORTER"/>
    <property type="match status" value="1"/>
</dbReference>
<dbReference type="PROSITE" id="PS50267">
    <property type="entry name" value="NA_NEUROTRAN_SYMP_3"/>
    <property type="match status" value="1"/>
</dbReference>
<comment type="subcellular location">
    <subcellularLocation>
        <location evidence="1">Membrane</location>
        <topology evidence="1">Multi-pass membrane protein</topology>
    </subcellularLocation>
</comment>
<feature type="transmembrane region" description="Helical" evidence="9">
    <location>
        <begin position="216"/>
        <end position="234"/>
    </location>
</feature>
<dbReference type="PRINTS" id="PR00176">
    <property type="entry name" value="NANEUSMPORT"/>
</dbReference>
<dbReference type="GO" id="GO:0015657">
    <property type="term" value="F:branched-chain amino acid:sodium symporter activity"/>
    <property type="evidence" value="ECO:0007669"/>
    <property type="project" value="TreeGrafter"/>
</dbReference>
<dbReference type="GO" id="GO:0046872">
    <property type="term" value="F:metal ion binding"/>
    <property type="evidence" value="ECO:0007669"/>
    <property type="project" value="UniProtKB-KW"/>
</dbReference>
<evidence type="ECO:0000256" key="1">
    <source>
        <dbReference type="ARBA" id="ARBA00004141"/>
    </source>
</evidence>
<gene>
    <name evidence="11" type="primary">SLC6A14</name>
</gene>
<keyword evidence="7" id="KW-1015">Disulfide bond</keyword>
<feature type="binding site" evidence="6">
    <location>
        <position position="558"/>
    </location>
    <ligand>
        <name>Na(+)</name>
        <dbReference type="ChEBI" id="CHEBI:29101"/>
        <label>1</label>
    </ligand>
</feature>
<evidence type="ECO:0000313" key="10">
    <source>
        <dbReference type="Proteomes" id="UP000695026"/>
    </source>
</evidence>
<feature type="transmembrane region" description="Helical" evidence="9">
    <location>
        <begin position="403"/>
        <end position="420"/>
    </location>
</feature>
<dbReference type="SUPFAM" id="SSF161070">
    <property type="entry name" value="SNF-like"/>
    <property type="match status" value="1"/>
</dbReference>
<evidence type="ECO:0000256" key="2">
    <source>
        <dbReference type="ARBA" id="ARBA00022448"/>
    </source>
</evidence>
<dbReference type="GO" id="GO:0001761">
    <property type="term" value="F:beta-alanine transmembrane transporter activity"/>
    <property type="evidence" value="ECO:0007669"/>
    <property type="project" value="TreeGrafter"/>
</dbReference>
<feature type="transmembrane region" description="Helical" evidence="9">
    <location>
        <begin position="255"/>
        <end position="286"/>
    </location>
</feature>
<dbReference type="OrthoDB" id="6581954at2759"/>
<keyword evidence="2 8" id="KW-0813">Transport</keyword>
<feature type="binding site" evidence="6">
    <location>
        <position position="493"/>
    </location>
    <ligand>
        <name>Na(+)</name>
        <dbReference type="ChEBI" id="CHEBI:29101"/>
        <label>1</label>
    </ligand>
</feature>
<sequence>MPPGLGHTREAHREKHFLGGSYRGKCFLPREASPVPTCPLDPKQGGLFYFSKLDRDDVYFLMLSCLFLLMDSVAVPGQPCLISEDQGLWNLFRSEMGAHDDPQTIQVTNTLEYMKQQGTQVYKVFVYLLLTPTGKNWCQSLILRDFSEPAVAQRLALQREFTLSTEKIADEKDENTERGNWSSKADYLLSMVGYAVGLGNVWRFPYLTYRNGGGAFLIPYTLMLALAGLPLFFMECSLGQFASLGPVSVWRILPLLQGVGITMVIISTFVTIYYNVIIGYSLYYLFASFQRVLPWAECDKTWADAGCSKTPIVSFCNVTLNNIITQVNYTWVQDNNLTCINNTKLFVDTQVPSEQYWNKKVLQRSNGLDETGEIVWYLALCLLLSWLIVAVSLFKGIKSSGKVVYFTAIFPYVVLIILLVRGATLEGARNGIEYYIGVQSNFTKLTEAEVWKDAATQIFFSLSVAWGGLVALSSYNKFHNNCYADAIFVCVTNCLTSVFAGFAIFSILGHMAFKAGKNVSQVVESGFDLAFVAYPEALSQLPVAPLWSFLFFFMLLLLGLDSQFATIETITTTIQDIYPAVMKKMRVVVTMGLCLLLFLLGLVCVTQAGIYWVNLVDHFCAGWGILFAAILELVGICWIYGGNRFIEDIEMMIGKKSFLFWVWWRTCWFFITPCLLLTILIWSLITFEPPKYGKTKYPGWGTGIGWCMIIFCLIWIPVVAICKITKAKGNLWQRIVSCCKPKPSWGPYLERHRGERYKNMVGPAKKTDVEIPTVDGYIRKLE</sequence>
<feature type="binding site" evidence="6">
    <location>
        <position position="196"/>
    </location>
    <ligand>
        <name>Na(+)</name>
        <dbReference type="ChEBI" id="CHEBI:29101"/>
        <label>1</label>
    </ligand>
</feature>
<dbReference type="InterPro" id="IPR037272">
    <property type="entry name" value="SNS_sf"/>
</dbReference>
<evidence type="ECO:0000313" key="11">
    <source>
        <dbReference type="RefSeq" id="XP_007422461.1"/>
    </source>
</evidence>
<feature type="transmembrane region" description="Helical" evidence="9">
    <location>
        <begin position="374"/>
        <end position="394"/>
    </location>
</feature>
<feature type="transmembrane region" description="Helical" evidence="9">
    <location>
        <begin position="546"/>
        <end position="567"/>
    </location>
</feature>
<keyword evidence="6" id="KW-0915">Sodium</keyword>
<dbReference type="Proteomes" id="UP000695026">
    <property type="component" value="Unplaced"/>
</dbReference>
<evidence type="ECO:0000256" key="8">
    <source>
        <dbReference type="RuleBase" id="RU003732"/>
    </source>
</evidence>
<proteinExistence type="inferred from homology"/>
<reference evidence="11" key="1">
    <citation type="submission" date="2025-08" db="UniProtKB">
        <authorList>
            <consortium name="RefSeq"/>
        </authorList>
    </citation>
    <scope>IDENTIFICATION</scope>
    <source>
        <tissue evidence="11">Liver</tissue>
    </source>
</reference>
<feature type="binding site" evidence="6">
    <location>
        <position position="561"/>
    </location>
    <ligand>
        <name>Na(+)</name>
        <dbReference type="ChEBI" id="CHEBI:29101"/>
        <label>1</label>
    </ligand>
</feature>
<feature type="transmembrane region" description="Helical" evidence="9">
    <location>
        <begin position="454"/>
        <end position="475"/>
    </location>
</feature>
<dbReference type="PANTHER" id="PTHR11616:SF286">
    <property type="entry name" value="SODIUM- AND CHLORIDE-DEPENDENT NEUTRAL AND BASIC AMINO ACID TRANSPORTER B(0+)"/>
    <property type="match status" value="1"/>
</dbReference>